<dbReference type="GO" id="GO:0000786">
    <property type="term" value="C:nucleosome"/>
    <property type="evidence" value="ECO:0007669"/>
    <property type="project" value="InterPro"/>
</dbReference>
<comment type="subcellular location">
    <subcellularLocation>
        <location evidence="1">Nucleus</location>
    </subcellularLocation>
</comment>
<dbReference type="PANTHER" id="PTHR11467">
    <property type="entry name" value="HISTONE H1"/>
    <property type="match status" value="1"/>
</dbReference>
<keyword evidence="3" id="KW-0539">Nucleus</keyword>
<dbReference type="Gene3D" id="1.10.10.10">
    <property type="entry name" value="Winged helix-like DNA-binding domain superfamily/Winged helix DNA-binding domain"/>
    <property type="match status" value="1"/>
</dbReference>
<feature type="region of interest" description="Disordered" evidence="4">
    <location>
        <begin position="64"/>
        <end position="202"/>
    </location>
</feature>
<dbReference type="GO" id="GO:0003690">
    <property type="term" value="F:double-stranded DNA binding"/>
    <property type="evidence" value="ECO:0007669"/>
    <property type="project" value="TreeGrafter"/>
</dbReference>
<sequence length="202" mass="21384">MISEAIVALQERSGSSQQAIAKTIEAKHQSALTPNFRKTLSVQLKRLSENGQLVKLKNSYKLSSKALKSPKKHAAKGKVEKPAEPTPTKPKDKVSKEAAGASHKKAKITKAAASKNSKARKVVKKGKSKVDGKGASSSKAAKPLVTEKAQSSSKKSATTQKGASKKAKALKPVPAKATKHKASNKKAMEKPAPSKRSTRSSK</sequence>
<evidence type="ECO:0000313" key="6">
    <source>
        <dbReference type="EMBL" id="KAH7285027.1"/>
    </source>
</evidence>
<name>A0A8T2QLX7_CERRI</name>
<evidence type="ECO:0000259" key="5">
    <source>
        <dbReference type="PROSITE" id="PS51504"/>
    </source>
</evidence>
<evidence type="ECO:0000256" key="3">
    <source>
        <dbReference type="ARBA" id="ARBA00023242"/>
    </source>
</evidence>
<dbReference type="GO" id="GO:0031492">
    <property type="term" value="F:nucleosomal DNA binding"/>
    <property type="evidence" value="ECO:0007669"/>
    <property type="project" value="TreeGrafter"/>
</dbReference>
<keyword evidence="2" id="KW-0238">DNA-binding</keyword>
<dbReference type="Pfam" id="PF00538">
    <property type="entry name" value="Linker_histone"/>
    <property type="match status" value="1"/>
</dbReference>
<dbReference type="GO" id="GO:0045910">
    <property type="term" value="P:negative regulation of DNA recombination"/>
    <property type="evidence" value="ECO:0007669"/>
    <property type="project" value="TreeGrafter"/>
</dbReference>
<dbReference type="GO" id="GO:0030261">
    <property type="term" value="P:chromosome condensation"/>
    <property type="evidence" value="ECO:0007669"/>
    <property type="project" value="TreeGrafter"/>
</dbReference>
<dbReference type="SUPFAM" id="SSF46785">
    <property type="entry name" value="Winged helix' DNA-binding domain"/>
    <property type="match status" value="1"/>
</dbReference>
<dbReference type="PANTHER" id="PTHR11467:SF131">
    <property type="entry name" value="HISTONE H1"/>
    <property type="match status" value="1"/>
</dbReference>
<dbReference type="EMBL" id="CM035438">
    <property type="protein sequence ID" value="KAH7285027.1"/>
    <property type="molecule type" value="Genomic_DNA"/>
</dbReference>
<dbReference type="GO" id="GO:0005634">
    <property type="term" value="C:nucleus"/>
    <property type="evidence" value="ECO:0007669"/>
    <property type="project" value="UniProtKB-SubCell"/>
</dbReference>
<dbReference type="InterPro" id="IPR036390">
    <property type="entry name" value="WH_DNA-bd_sf"/>
</dbReference>
<dbReference type="GO" id="GO:0006334">
    <property type="term" value="P:nucleosome assembly"/>
    <property type="evidence" value="ECO:0007669"/>
    <property type="project" value="InterPro"/>
</dbReference>
<accession>A0A8T2QLX7</accession>
<evidence type="ECO:0000313" key="7">
    <source>
        <dbReference type="Proteomes" id="UP000825935"/>
    </source>
</evidence>
<dbReference type="OrthoDB" id="1110759at2759"/>
<dbReference type="InterPro" id="IPR036388">
    <property type="entry name" value="WH-like_DNA-bd_sf"/>
</dbReference>
<feature type="compositionally biased region" description="Low complexity" evidence="4">
    <location>
        <begin position="133"/>
        <end position="162"/>
    </location>
</feature>
<feature type="compositionally biased region" description="Basic residues" evidence="4">
    <location>
        <begin position="117"/>
        <end position="127"/>
    </location>
</feature>
<comment type="caution">
    <text evidence="6">The sequence shown here is derived from an EMBL/GenBank/DDBJ whole genome shotgun (WGS) entry which is preliminary data.</text>
</comment>
<proteinExistence type="predicted"/>
<organism evidence="6 7">
    <name type="scientific">Ceratopteris richardii</name>
    <name type="common">Triangle waterfern</name>
    <dbReference type="NCBI Taxonomy" id="49495"/>
    <lineage>
        <taxon>Eukaryota</taxon>
        <taxon>Viridiplantae</taxon>
        <taxon>Streptophyta</taxon>
        <taxon>Embryophyta</taxon>
        <taxon>Tracheophyta</taxon>
        <taxon>Polypodiopsida</taxon>
        <taxon>Polypodiidae</taxon>
        <taxon>Polypodiales</taxon>
        <taxon>Pteridineae</taxon>
        <taxon>Pteridaceae</taxon>
        <taxon>Parkerioideae</taxon>
        <taxon>Ceratopteris</taxon>
    </lineage>
</organism>
<protein>
    <recommendedName>
        <fullName evidence="5">H15 domain-containing protein</fullName>
    </recommendedName>
</protein>
<dbReference type="Proteomes" id="UP000825935">
    <property type="component" value="Chromosome 33"/>
</dbReference>
<feature type="domain" description="H15" evidence="5">
    <location>
        <begin position="1"/>
        <end position="64"/>
    </location>
</feature>
<evidence type="ECO:0000256" key="2">
    <source>
        <dbReference type="ARBA" id="ARBA00023125"/>
    </source>
</evidence>
<dbReference type="InterPro" id="IPR005818">
    <property type="entry name" value="Histone_H1/H5_H15"/>
</dbReference>
<feature type="compositionally biased region" description="Basic and acidic residues" evidence="4">
    <location>
        <begin position="77"/>
        <end position="96"/>
    </location>
</feature>
<keyword evidence="7" id="KW-1185">Reference proteome</keyword>
<evidence type="ECO:0000256" key="4">
    <source>
        <dbReference type="SAM" id="MobiDB-lite"/>
    </source>
</evidence>
<reference evidence="6" key="1">
    <citation type="submission" date="2021-08" db="EMBL/GenBank/DDBJ databases">
        <title>WGS assembly of Ceratopteris richardii.</title>
        <authorList>
            <person name="Marchant D.B."/>
            <person name="Chen G."/>
            <person name="Jenkins J."/>
            <person name="Shu S."/>
            <person name="Leebens-Mack J."/>
            <person name="Grimwood J."/>
            <person name="Schmutz J."/>
            <person name="Soltis P."/>
            <person name="Soltis D."/>
            <person name="Chen Z.-H."/>
        </authorList>
    </citation>
    <scope>NUCLEOTIDE SEQUENCE</scope>
    <source>
        <strain evidence="6">Whitten #5841</strain>
        <tissue evidence="6">Leaf</tissue>
    </source>
</reference>
<dbReference type="AlphaFoldDB" id="A0A8T2QLX7"/>
<gene>
    <name evidence="6" type="ORF">KP509_33G008300</name>
</gene>
<dbReference type="PROSITE" id="PS51504">
    <property type="entry name" value="H15"/>
    <property type="match status" value="1"/>
</dbReference>
<dbReference type="SMART" id="SM00526">
    <property type="entry name" value="H15"/>
    <property type="match status" value="1"/>
</dbReference>
<evidence type="ECO:0000256" key="1">
    <source>
        <dbReference type="ARBA" id="ARBA00004123"/>
    </source>
</evidence>